<evidence type="ECO:0008006" key="4">
    <source>
        <dbReference type="Google" id="ProtNLM"/>
    </source>
</evidence>
<gene>
    <name evidence="2" type="ORF">J437_LFUL000272</name>
</gene>
<protein>
    <recommendedName>
        <fullName evidence="4">Ig-like domain-containing protein</fullName>
    </recommendedName>
</protein>
<dbReference type="InterPro" id="IPR036179">
    <property type="entry name" value="Ig-like_dom_sf"/>
</dbReference>
<dbReference type="OrthoDB" id="7375975at2759"/>
<proteinExistence type="predicted"/>
<dbReference type="Gene3D" id="2.60.40.10">
    <property type="entry name" value="Immunoglobulins"/>
    <property type="match status" value="1"/>
</dbReference>
<dbReference type="EMBL" id="KZ308295">
    <property type="protein sequence ID" value="KAG8226764.1"/>
    <property type="molecule type" value="Genomic_DNA"/>
</dbReference>
<name>A0A8K0K1W4_LADFU</name>
<dbReference type="AlphaFoldDB" id="A0A8K0K1W4"/>
<feature type="region of interest" description="Disordered" evidence="1">
    <location>
        <begin position="1"/>
        <end position="20"/>
    </location>
</feature>
<reference evidence="2" key="1">
    <citation type="submission" date="2013-04" db="EMBL/GenBank/DDBJ databases">
        <authorList>
            <person name="Qu J."/>
            <person name="Murali S.C."/>
            <person name="Bandaranaike D."/>
            <person name="Bellair M."/>
            <person name="Blankenburg K."/>
            <person name="Chao H."/>
            <person name="Dinh H."/>
            <person name="Doddapaneni H."/>
            <person name="Downs B."/>
            <person name="Dugan-Rocha S."/>
            <person name="Elkadiri S."/>
            <person name="Gnanaolivu R.D."/>
            <person name="Hernandez B."/>
            <person name="Javaid M."/>
            <person name="Jayaseelan J.C."/>
            <person name="Lee S."/>
            <person name="Li M."/>
            <person name="Ming W."/>
            <person name="Munidasa M."/>
            <person name="Muniz J."/>
            <person name="Nguyen L."/>
            <person name="Ongeri F."/>
            <person name="Osuji N."/>
            <person name="Pu L.-L."/>
            <person name="Puazo M."/>
            <person name="Qu C."/>
            <person name="Quiroz J."/>
            <person name="Raj R."/>
            <person name="Weissenberger G."/>
            <person name="Xin Y."/>
            <person name="Zou X."/>
            <person name="Han Y."/>
            <person name="Richards S."/>
            <person name="Worley K."/>
            <person name="Muzny D."/>
            <person name="Gibbs R."/>
        </authorList>
    </citation>
    <scope>NUCLEOTIDE SEQUENCE</scope>
    <source>
        <strain evidence="2">Sampled in the wild</strain>
    </source>
</reference>
<comment type="caution">
    <text evidence="2">The sequence shown here is derived from an EMBL/GenBank/DDBJ whole genome shotgun (WGS) entry which is preliminary data.</text>
</comment>
<evidence type="ECO:0000256" key="1">
    <source>
        <dbReference type="SAM" id="MobiDB-lite"/>
    </source>
</evidence>
<accession>A0A8K0K1W4</accession>
<dbReference type="PANTHER" id="PTHR21261">
    <property type="entry name" value="BEAT PROTEIN"/>
    <property type="match status" value="1"/>
</dbReference>
<reference evidence="2" key="2">
    <citation type="submission" date="2017-10" db="EMBL/GenBank/DDBJ databases">
        <title>Ladona fulva Genome sequencing and assembly.</title>
        <authorList>
            <person name="Murali S."/>
            <person name="Richards S."/>
            <person name="Bandaranaike D."/>
            <person name="Bellair M."/>
            <person name="Blankenburg K."/>
            <person name="Chao H."/>
            <person name="Dinh H."/>
            <person name="Doddapaneni H."/>
            <person name="Dugan-Rocha S."/>
            <person name="Elkadiri S."/>
            <person name="Gnanaolivu R."/>
            <person name="Hernandez B."/>
            <person name="Skinner E."/>
            <person name="Javaid M."/>
            <person name="Lee S."/>
            <person name="Li M."/>
            <person name="Ming W."/>
            <person name="Munidasa M."/>
            <person name="Muniz J."/>
            <person name="Nguyen L."/>
            <person name="Hughes D."/>
            <person name="Osuji N."/>
            <person name="Pu L.-L."/>
            <person name="Puazo M."/>
            <person name="Qu C."/>
            <person name="Quiroz J."/>
            <person name="Raj R."/>
            <person name="Weissenberger G."/>
            <person name="Xin Y."/>
            <person name="Zou X."/>
            <person name="Han Y."/>
            <person name="Worley K."/>
            <person name="Muzny D."/>
            <person name="Gibbs R."/>
        </authorList>
    </citation>
    <scope>NUCLEOTIDE SEQUENCE</scope>
    <source>
        <strain evidence="2">Sampled in the wild</strain>
    </source>
</reference>
<dbReference type="Proteomes" id="UP000792457">
    <property type="component" value="Unassembled WGS sequence"/>
</dbReference>
<evidence type="ECO:0000313" key="3">
    <source>
        <dbReference type="Proteomes" id="UP000792457"/>
    </source>
</evidence>
<dbReference type="InterPro" id="IPR013783">
    <property type="entry name" value="Ig-like_fold"/>
</dbReference>
<sequence length="89" mass="10089">MCTDAPFLRNSDSGESGNGGLKLIKLEVPDMAELGESASLECRFEMDDKSHLYSVKWYKDDQEFFRYTPDEDPPHTQLFPVQGVNLDVS</sequence>
<dbReference type="PANTHER" id="PTHR21261:SF15">
    <property type="entry name" value="BEATEN PATH IIIA, ISOFORM D-RELATED"/>
    <property type="match status" value="1"/>
</dbReference>
<keyword evidence="3" id="KW-1185">Reference proteome</keyword>
<dbReference type="SUPFAM" id="SSF48726">
    <property type="entry name" value="Immunoglobulin"/>
    <property type="match status" value="1"/>
</dbReference>
<organism evidence="2 3">
    <name type="scientific">Ladona fulva</name>
    <name type="common">Scarce chaser dragonfly</name>
    <name type="synonym">Libellula fulva</name>
    <dbReference type="NCBI Taxonomy" id="123851"/>
    <lineage>
        <taxon>Eukaryota</taxon>
        <taxon>Metazoa</taxon>
        <taxon>Ecdysozoa</taxon>
        <taxon>Arthropoda</taxon>
        <taxon>Hexapoda</taxon>
        <taxon>Insecta</taxon>
        <taxon>Pterygota</taxon>
        <taxon>Palaeoptera</taxon>
        <taxon>Odonata</taxon>
        <taxon>Epiprocta</taxon>
        <taxon>Anisoptera</taxon>
        <taxon>Libelluloidea</taxon>
        <taxon>Libellulidae</taxon>
        <taxon>Ladona</taxon>
    </lineage>
</organism>
<evidence type="ECO:0000313" key="2">
    <source>
        <dbReference type="EMBL" id="KAG8226764.1"/>
    </source>
</evidence>